<dbReference type="Pfam" id="PF13521">
    <property type="entry name" value="AAA_28"/>
    <property type="match status" value="1"/>
</dbReference>
<proteinExistence type="predicted"/>
<name>A0A1G2KUP3_9BACT</name>
<dbReference type="Gene3D" id="3.40.50.620">
    <property type="entry name" value="HUPs"/>
    <property type="match status" value="1"/>
</dbReference>
<organism evidence="2 3">
    <name type="scientific">Candidatus Sungbacteria bacterium RIFCSPHIGHO2_02_FULL_51_29</name>
    <dbReference type="NCBI Taxonomy" id="1802273"/>
    <lineage>
        <taxon>Bacteria</taxon>
        <taxon>Candidatus Sungiibacteriota</taxon>
    </lineage>
</organism>
<evidence type="ECO:0000313" key="3">
    <source>
        <dbReference type="Proteomes" id="UP000177811"/>
    </source>
</evidence>
<dbReference type="InterPro" id="IPR027417">
    <property type="entry name" value="P-loop_NTPase"/>
</dbReference>
<dbReference type="PANTHER" id="PTHR37512">
    <property type="entry name" value="TRIFUNCTIONAL NAD BIOSYNTHESIS/REGULATOR PROTEIN NADR"/>
    <property type="match status" value="1"/>
</dbReference>
<dbReference type="GO" id="GO:0003824">
    <property type="term" value="F:catalytic activity"/>
    <property type="evidence" value="ECO:0007669"/>
    <property type="project" value="InterPro"/>
</dbReference>
<evidence type="ECO:0000259" key="1">
    <source>
        <dbReference type="Pfam" id="PF13521"/>
    </source>
</evidence>
<dbReference type="SUPFAM" id="SSF52540">
    <property type="entry name" value="P-loop containing nucleoside triphosphate hydrolases"/>
    <property type="match status" value="1"/>
</dbReference>
<dbReference type="Gene3D" id="3.40.50.300">
    <property type="entry name" value="P-loop containing nucleotide triphosphate hydrolases"/>
    <property type="match status" value="1"/>
</dbReference>
<dbReference type="InterPro" id="IPR038727">
    <property type="entry name" value="NadR/Ttd14_AAA_dom"/>
</dbReference>
<dbReference type="AlphaFoldDB" id="A0A1G2KUP3"/>
<dbReference type="SUPFAM" id="SSF52374">
    <property type="entry name" value="Nucleotidylyl transferase"/>
    <property type="match status" value="1"/>
</dbReference>
<feature type="domain" description="NadR/Ttd14 AAA" evidence="1">
    <location>
        <begin position="159"/>
        <end position="318"/>
    </location>
</feature>
<dbReference type="InterPro" id="IPR014729">
    <property type="entry name" value="Rossmann-like_a/b/a_fold"/>
</dbReference>
<dbReference type="PANTHER" id="PTHR37512:SF1">
    <property type="entry name" value="NADR_TTD14 AAA DOMAIN-CONTAINING PROTEIN"/>
    <property type="match status" value="1"/>
</dbReference>
<comment type="caution">
    <text evidence="2">The sequence shown here is derived from an EMBL/GenBank/DDBJ whole genome shotgun (WGS) entry which is preliminary data.</text>
</comment>
<protein>
    <recommendedName>
        <fullName evidence="1">NadR/Ttd14 AAA domain-containing protein</fullName>
    </recommendedName>
</protein>
<reference evidence="2 3" key="1">
    <citation type="journal article" date="2016" name="Nat. Commun.">
        <title>Thousands of microbial genomes shed light on interconnected biogeochemical processes in an aquifer system.</title>
        <authorList>
            <person name="Anantharaman K."/>
            <person name="Brown C.T."/>
            <person name="Hug L.A."/>
            <person name="Sharon I."/>
            <person name="Castelle C.J."/>
            <person name="Probst A.J."/>
            <person name="Thomas B.C."/>
            <person name="Singh A."/>
            <person name="Wilkins M.J."/>
            <person name="Karaoz U."/>
            <person name="Brodie E.L."/>
            <person name="Williams K.H."/>
            <person name="Hubbard S.S."/>
            <person name="Banfield J.F."/>
        </authorList>
    </citation>
    <scope>NUCLEOTIDE SEQUENCE [LARGE SCALE GENOMIC DNA]</scope>
</reference>
<evidence type="ECO:0000313" key="2">
    <source>
        <dbReference type="EMBL" id="OHA03145.1"/>
    </source>
</evidence>
<dbReference type="EMBL" id="MHQL01000020">
    <property type="protein sequence ID" value="OHA03145.1"/>
    <property type="molecule type" value="Genomic_DNA"/>
</dbReference>
<dbReference type="InterPro" id="IPR004821">
    <property type="entry name" value="Cyt_trans-like"/>
</dbReference>
<sequence>MHAHQPKDKKPFKSGLTIGKFYPPHAGHSYLIDTALRNTEEVTVVVCHRDDQRIPGTLRAQWLREMHPDARVVVVDDIMKDGDSRAWAEHTKEFLGFIPDVVFTSEEYGERYARFLGARHVLVDISRNAVPISATRIRANPLAEWEFLGGGARAYFAKRICVLGAESTGTTTMAQALAEHYNTVWVPEFGRMYAEAKTRARVQPPWRTEDFIYIANEQNRMEDQLARASNKIVIADTDSFATSIWHERCMGFISPEVDSISSGRSYDLYFLTDVDIPFVQDGTRDGESIRAAMHDRFKEELEKRGKPHVLLSGSHEARLRRAVQECDRVLRDVRPL</sequence>
<gene>
    <name evidence="2" type="ORF">A3C16_01725</name>
</gene>
<accession>A0A1G2KUP3</accession>
<dbReference type="InterPro" id="IPR052735">
    <property type="entry name" value="NAD_biosynth-regulator"/>
</dbReference>
<dbReference type="Proteomes" id="UP000177811">
    <property type="component" value="Unassembled WGS sequence"/>
</dbReference>
<dbReference type="NCBIfam" id="TIGR00125">
    <property type="entry name" value="cyt_tran_rel"/>
    <property type="match status" value="1"/>
</dbReference>